<name>A0A6J6GMP7_9ZZZZ</name>
<proteinExistence type="predicted"/>
<dbReference type="Gene3D" id="1.20.58.300">
    <property type="entry name" value="FlgN-like"/>
    <property type="match status" value="1"/>
</dbReference>
<organism evidence="2">
    <name type="scientific">freshwater metagenome</name>
    <dbReference type="NCBI Taxonomy" id="449393"/>
    <lineage>
        <taxon>unclassified sequences</taxon>
        <taxon>metagenomes</taxon>
        <taxon>ecological metagenomes</taxon>
    </lineage>
</organism>
<evidence type="ECO:0000256" key="1">
    <source>
        <dbReference type="SAM" id="Coils"/>
    </source>
</evidence>
<dbReference type="Pfam" id="PF05130">
    <property type="entry name" value="FlgN"/>
    <property type="match status" value="1"/>
</dbReference>
<dbReference type="GO" id="GO:0044780">
    <property type="term" value="P:bacterial-type flagellum assembly"/>
    <property type="evidence" value="ECO:0007669"/>
    <property type="project" value="InterPro"/>
</dbReference>
<gene>
    <name evidence="2" type="ORF">UFOPK1493_04432</name>
</gene>
<accession>A0A6J6GMP7</accession>
<feature type="coiled-coil region" evidence="1">
    <location>
        <begin position="95"/>
        <end position="122"/>
    </location>
</feature>
<reference evidence="2" key="1">
    <citation type="submission" date="2020-05" db="EMBL/GenBank/DDBJ databases">
        <authorList>
            <person name="Chiriac C."/>
            <person name="Salcher M."/>
            <person name="Ghai R."/>
            <person name="Kavagutti S V."/>
        </authorList>
    </citation>
    <scope>NUCLEOTIDE SEQUENCE</scope>
</reference>
<dbReference type="AlphaFoldDB" id="A0A6J6GMP7"/>
<dbReference type="EMBL" id="CAEZSR010000350">
    <property type="protein sequence ID" value="CAB4602622.1"/>
    <property type="molecule type" value="Genomic_DNA"/>
</dbReference>
<keyword evidence="1" id="KW-0175">Coiled coil</keyword>
<protein>
    <submittedName>
        <fullName evidence="2">Unannotated protein</fullName>
    </submittedName>
</protein>
<evidence type="ECO:0000313" key="2">
    <source>
        <dbReference type="EMBL" id="CAB4602622.1"/>
    </source>
</evidence>
<dbReference type="InterPro" id="IPR007809">
    <property type="entry name" value="FlgN-like"/>
</dbReference>
<sequence>MEPAEDLSHQLWTMRELLEQLVYKLEVQGLLLAAGRARWIPYVTAELEAIIEAIGEIETSRAAASARLARQHGQPQHASLAELVEHVQAPWNGLLQQHRLHLLSLQSEIEEISRTNSEMARRSLMRSREIIASLGEQSVDMYDPRGLTTPLSVSALRLDRTV</sequence>